<dbReference type="EMBL" id="JH793094">
    <property type="protein sequence ID" value="ELQ41991.1"/>
    <property type="molecule type" value="Genomic_DNA"/>
</dbReference>
<dbReference type="GO" id="GO:0016747">
    <property type="term" value="F:acyltransferase activity, transferring groups other than amino-acyl groups"/>
    <property type="evidence" value="ECO:0007669"/>
    <property type="project" value="InterPro"/>
</dbReference>
<dbReference type="PROSITE" id="PS00463">
    <property type="entry name" value="ZN2_CY6_FUNGAL_1"/>
    <property type="match status" value="1"/>
</dbReference>
<dbReference type="Pfam" id="PF00583">
    <property type="entry name" value="Acetyltransf_1"/>
    <property type="match status" value="1"/>
</dbReference>
<feature type="compositionally biased region" description="Polar residues" evidence="3">
    <location>
        <begin position="156"/>
        <end position="165"/>
    </location>
</feature>
<feature type="region of interest" description="Disordered" evidence="3">
    <location>
        <begin position="1743"/>
        <end position="1792"/>
    </location>
</feature>
<feature type="domain" description="Zn(2)-C6 fungal-type" evidence="4">
    <location>
        <begin position="1528"/>
        <end position="1557"/>
    </location>
</feature>
<dbReference type="PANTHER" id="PTHR47785">
    <property type="entry name" value="ZN(II)2CYS6 TRANSCRIPTION FACTOR (EUROFUNG)-RELATED-RELATED"/>
    <property type="match status" value="1"/>
</dbReference>
<dbReference type="SUPFAM" id="SSF57701">
    <property type="entry name" value="Zn2/Cys6 DNA-binding domain"/>
    <property type="match status" value="1"/>
</dbReference>
<dbReference type="SUPFAM" id="SSF55729">
    <property type="entry name" value="Acyl-CoA N-acyltransferases (Nat)"/>
    <property type="match status" value="1"/>
</dbReference>
<dbReference type="Gene3D" id="4.10.240.10">
    <property type="entry name" value="Zn(2)-C6 fungal-type DNA-binding domain"/>
    <property type="match status" value="1"/>
</dbReference>
<dbReference type="Gene3D" id="1.25.40.10">
    <property type="entry name" value="Tetratricopeptide repeat domain"/>
    <property type="match status" value="1"/>
</dbReference>
<dbReference type="InterPro" id="IPR001138">
    <property type="entry name" value="Zn2Cys6_DnaBD"/>
</dbReference>
<dbReference type="PANTHER" id="PTHR47785:SF4">
    <property type="entry name" value="ZN(II)2CYS6 TRANSCRIPTION FACTOR (EUROFUNG)"/>
    <property type="match status" value="1"/>
</dbReference>
<feature type="region of interest" description="Disordered" evidence="3">
    <location>
        <begin position="156"/>
        <end position="232"/>
    </location>
</feature>
<dbReference type="InterPro" id="IPR016181">
    <property type="entry name" value="Acyl_CoA_acyltransferase"/>
</dbReference>
<organism evidence="5">
    <name type="scientific">Pyricularia oryzae (strain Y34)</name>
    <name type="common">Rice blast fungus</name>
    <name type="synonym">Magnaporthe oryzae</name>
    <dbReference type="NCBI Taxonomy" id="1143189"/>
    <lineage>
        <taxon>Eukaryota</taxon>
        <taxon>Fungi</taxon>
        <taxon>Dikarya</taxon>
        <taxon>Ascomycota</taxon>
        <taxon>Pezizomycotina</taxon>
        <taxon>Sordariomycetes</taxon>
        <taxon>Sordariomycetidae</taxon>
        <taxon>Magnaporthales</taxon>
        <taxon>Pyriculariaceae</taxon>
        <taxon>Pyricularia</taxon>
    </lineage>
</organism>
<feature type="compositionally biased region" description="Polar residues" evidence="3">
    <location>
        <begin position="1617"/>
        <end position="1631"/>
    </location>
</feature>
<feature type="compositionally biased region" description="Pro residues" evidence="3">
    <location>
        <begin position="1475"/>
        <end position="1484"/>
    </location>
</feature>
<feature type="coiled-coil region" evidence="2">
    <location>
        <begin position="894"/>
        <end position="921"/>
    </location>
</feature>
<dbReference type="InterPro" id="IPR011990">
    <property type="entry name" value="TPR-like_helical_dom_sf"/>
</dbReference>
<keyword evidence="2" id="KW-0175">Coiled coil</keyword>
<dbReference type="Proteomes" id="UP000011086">
    <property type="component" value="Unassembled WGS sequence"/>
</dbReference>
<dbReference type="GO" id="GO:0008270">
    <property type="term" value="F:zinc ion binding"/>
    <property type="evidence" value="ECO:0007669"/>
    <property type="project" value="InterPro"/>
</dbReference>
<dbReference type="InterPro" id="IPR053181">
    <property type="entry name" value="EcdB-like_regulator"/>
</dbReference>
<feature type="region of interest" description="Disordered" evidence="3">
    <location>
        <begin position="1617"/>
        <end position="1641"/>
    </location>
</feature>
<evidence type="ECO:0000256" key="3">
    <source>
        <dbReference type="SAM" id="MobiDB-lite"/>
    </source>
</evidence>
<dbReference type="PROSITE" id="PS50048">
    <property type="entry name" value="ZN2_CY6_FUNGAL_2"/>
    <property type="match status" value="1"/>
</dbReference>
<evidence type="ECO:0000256" key="1">
    <source>
        <dbReference type="ARBA" id="ARBA00023242"/>
    </source>
</evidence>
<feature type="compositionally biased region" description="Polar residues" evidence="3">
    <location>
        <begin position="208"/>
        <end position="220"/>
    </location>
</feature>
<dbReference type="CDD" id="cd00067">
    <property type="entry name" value="GAL4"/>
    <property type="match status" value="1"/>
</dbReference>
<dbReference type="SMART" id="SM00066">
    <property type="entry name" value="GAL4"/>
    <property type="match status" value="1"/>
</dbReference>
<reference evidence="5" key="1">
    <citation type="journal article" date="2012" name="PLoS Genet.">
        <title>Comparative analysis of the genomes of two field isolates of the rice blast fungus Magnaporthe oryzae.</title>
        <authorList>
            <person name="Xue M."/>
            <person name="Yang J."/>
            <person name="Li Z."/>
            <person name="Hu S."/>
            <person name="Yao N."/>
            <person name="Dean R.A."/>
            <person name="Zhao W."/>
            <person name="Shen M."/>
            <person name="Zhang H."/>
            <person name="Li C."/>
            <person name="Liu L."/>
            <person name="Cao L."/>
            <person name="Xu X."/>
            <person name="Xing Y."/>
            <person name="Hsiang T."/>
            <person name="Zhang Z."/>
            <person name="Xu J.R."/>
            <person name="Peng Y.L."/>
        </authorList>
    </citation>
    <scope>NUCLEOTIDE SEQUENCE</scope>
    <source>
        <strain evidence="5">Y34</strain>
    </source>
</reference>
<dbReference type="Pfam" id="PF00172">
    <property type="entry name" value="Zn_clus"/>
    <property type="match status" value="1"/>
</dbReference>
<feature type="compositionally biased region" description="Polar residues" evidence="3">
    <location>
        <begin position="1324"/>
        <end position="1335"/>
    </location>
</feature>
<accession>A0AA97P4L2</accession>
<gene>
    <name evidence="5" type="ORF">OOU_Y34scaffold00242g2</name>
</gene>
<evidence type="ECO:0000313" key="5">
    <source>
        <dbReference type="EMBL" id="ELQ41991.1"/>
    </source>
</evidence>
<dbReference type="GO" id="GO:0000981">
    <property type="term" value="F:DNA-binding transcription factor activity, RNA polymerase II-specific"/>
    <property type="evidence" value="ECO:0007669"/>
    <property type="project" value="InterPro"/>
</dbReference>
<sequence length="2332" mass="257523">MVNRRKQAVERMEMDHLKALLISLTDSSTATDSEDKSKNKHPRQIALETAKSRYSGSAPKSELGLGSTIAIAQNFKIRDWNLLQKHWNSISDELKTRVRNIPFDVSSWLKYIHHIGVEHTFLLACAAAEGAQLIARTSSLNIASTVATAPQYHSFTLGTHSSVNNGDRVPCSQDARSATPPHDHTSVSYPQKRRRTESRATARCPRSDASSIQQLQNSDPFQALSPENEWNSKPDETLALTVEPGEMAKSRSPLHQGPTKLPTDNPITETTQIEFPILQPKVNSNTVNQLQTGGSTIARLKGAPITATSSYDIGSTATAVLEYRNPSLALDSAPSSQVERSVVGDKDGSFTEEDEGYCFTDEKIAPSIRQLLLPQPDSWYLPALNPRQRNVIDPQELSPNCSKAAATLNSQLYALADTTSRLSAQANVLLRLLLLLASPGLSIHTELLRRIAFRRRWAHDGSLDTSPSLPNDLAPDVAKVIGNALVFDRALLELVREGATLTDPTNSRLVTVDTAIRSTLVTEMYASASEAELAAWKCQALIVACLAVPFKYLQPGTAVQQRKCLVACLTNTAEAVQASRHGFEALSMPARTDVALCLVEASRFPPLAWKRSSITWARKVMGSLHNSYVDFAITQRDVVIKRLAGQSSEAHISIDRILHNHTYITKEGRLHASFGHAMIENALNHLQDADLSAATSILDQWAPLLELPSSAELAVLFRQNMLRAKIQRYQGRLTDSLTSLGLCCTIVSRHHPSSLVLEEDLTTLAIERADSLRELGRFVEADTILSATLVESHQCIASDSQLLWLCLAEVSFAQNRLDQAQDICAQEVVEWSLNKMVALRRSITMAKICHQREDWERALRWWTKALGELNRFSETHSHVALVIWISLADVLDHQEANEQILAQTRKSLAELEERLRNKKADYWIAGLRDWSMKFKKRAMEIDGFGMIEINVIGEITEITLLTRYGSRVVGPWQGRPLLAGRNTYKYNTDYHYPFTPILSSNEHWKVAMMSIVLTKFDRRQVTDPVLKGATRLYSSNYGKWDKKSGFEGQVKLSERRLKEDFLPENADAVYHNVTVDGILAGHVFACRWKVNDKQVCWVTQLVVNRDHRNRGLASTLLRSLRTDKDDLYGIMSSHPAAITAAAKAFGSHITKVNLSLIKEDGNAIMKASPVVYIKKAVLCGSLVNADDQSGLVLGVNTSFYVDHTEPLEALKIVKEDGDWPFGELPDGHEYLLILESRGLRSRSRSSSHDRGGALGGLGKDRETCTVASRVTSELRSGEASHWVLVRLPVYVMAYAVSRQTWDAPGQHSIQDYHQGIPSPVSPPKNLSPQNPTRRSLVQLPQHHAHPPQPPPSAPSGHGRAYTQPYPTENISGHSIPQSHVPFQPPHPPPSDSRREPSFGNEQSVRPPPPPSEHGHGCIQSPHEPRLTESIGHSIAHVPFPPQHPPPSMDGRRELSFDNGQSALTFQPPQQQGHAPCPPPPPAPPHDNKLYASLPTHMYPAPQGGQDYSPYGAPPAEKQQPKPHRALQACDRCRHLKAKCDEQKPCKNCKEKNEQCNYREPIVKQQDKVLEAVQTIDSTLKALSDRLAVLEDAIGGIAAALGIGLPAIPKAIKVEQSGSEDAVSNVQASPNSGRGELADESLEVAPPTEEPIPLLMDDNGPIPPGSPIPVGKPAIPENHTTGAGNLLKWPAIENLVGRLLKDHGIKHPKVYPLNIEESRGLLHLHGRGDGEKNSRMVASDVGLLTSNPNVAPSPSSNDDWGHMNTMEPAPYSPQNSALTPDTKATPRRTPGGLRLDADYVSKLVTSYKDNMQNMHPIILPRDLDDLISQFLWSVPSVNVTAVAPPVAGFASPEAGKKRKREDADSSSEASKTQLQGRPALSRDITTAVVLCILALGEICLHKDRILDVVPTYGEMQNPVSVQYGSRSSPVSRNGMPQSSVQGTPPSASFTSTGRRASFQGSTGPVRNAEVIPGLQYLASATDILGNQLGGTSRWHVYANILAGLYYGQLGRVMESYWHIHHACVRAQHLLRNDIIAELNLQQSGISKYEQSMPQPNLQHMIYCGIDERVASSYYGQLWLRKMLNKAHTMLYGPKSERENFSLITLVETLLENLTGGEHLWWPKHHPREPETPADNILDARLRAKYWGAMNIICRPIIKSILQGDIQTNQVDANLDRTDSLNELVDPHDSTVLEIARRGINALLHSTKAFHGLRERRYIVTNIFGTAHAQWGNLITLAAVYKNKHLSQLVDPRELQSLFDKTIQFFGVVAHQSSALETDRKILVGLRESLFPGEGTELRPTTSAASSVLSTSVPCQMFQPYPRRPAQLVNFQGY</sequence>
<proteinExistence type="predicted"/>
<feature type="region of interest" description="Disordered" evidence="3">
    <location>
        <begin position="29"/>
        <end position="61"/>
    </location>
</feature>
<protein>
    <recommendedName>
        <fullName evidence="4">Zn(2)-C6 fungal-type domain-containing protein</fullName>
    </recommendedName>
</protein>
<feature type="compositionally biased region" description="Pro residues" evidence="3">
    <location>
        <begin position="1438"/>
        <end position="1447"/>
    </location>
</feature>
<dbReference type="InterPro" id="IPR000182">
    <property type="entry name" value="GNAT_dom"/>
</dbReference>
<feature type="region of interest" description="Disordered" evidence="3">
    <location>
        <begin position="1306"/>
        <end position="1519"/>
    </location>
</feature>
<dbReference type="Gene3D" id="3.40.630.30">
    <property type="match status" value="1"/>
</dbReference>
<dbReference type="InterPro" id="IPR036864">
    <property type="entry name" value="Zn2-C6_fun-type_DNA-bd_sf"/>
</dbReference>
<dbReference type="CDD" id="cd04301">
    <property type="entry name" value="NAT_SF"/>
    <property type="match status" value="1"/>
</dbReference>
<feature type="compositionally biased region" description="Low complexity" evidence="3">
    <location>
        <begin position="1745"/>
        <end position="1756"/>
    </location>
</feature>
<feature type="compositionally biased region" description="Polar residues" evidence="3">
    <location>
        <begin position="1865"/>
        <end position="1874"/>
    </location>
</feature>
<feature type="region of interest" description="Disordered" evidence="3">
    <location>
        <begin position="1846"/>
        <end position="1877"/>
    </location>
</feature>
<feature type="compositionally biased region" description="Polar residues" evidence="3">
    <location>
        <begin position="1364"/>
        <end position="1375"/>
    </location>
</feature>
<keyword evidence="1" id="KW-0539">Nucleus</keyword>
<feature type="region of interest" description="Disordered" evidence="3">
    <location>
        <begin position="1922"/>
        <end position="1961"/>
    </location>
</feature>
<evidence type="ECO:0000256" key="2">
    <source>
        <dbReference type="SAM" id="Coils"/>
    </source>
</evidence>
<name>A0AA97P4L2_PYRO3</name>
<evidence type="ECO:0000259" key="4">
    <source>
        <dbReference type="PROSITE" id="PS50048"/>
    </source>
</evidence>